<organism evidence="2 3">
    <name type="scientific">Vicia faba</name>
    <name type="common">Broad bean</name>
    <name type="synonym">Faba vulgaris</name>
    <dbReference type="NCBI Taxonomy" id="3906"/>
    <lineage>
        <taxon>Eukaryota</taxon>
        <taxon>Viridiplantae</taxon>
        <taxon>Streptophyta</taxon>
        <taxon>Embryophyta</taxon>
        <taxon>Tracheophyta</taxon>
        <taxon>Spermatophyta</taxon>
        <taxon>Magnoliopsida</taxon>
        <taxon>eudicotyledons</taxon>
        <taxon>Gunneridae</taxon>
        <taxon>Pentapetalae</taxon>
        <taxon>rosids</taxon>
        <taxon>fabids</taxon>
        <taxon>Fabales</taxon>
        <taxon>Fabaceae</taxon>
        <taxon>Papilionoideae</taxon>
        <taxon>50 kb inversion clade</taxon>
        <taxon>NPAAA clade</taxon>
        <taxon>Hologalegina</taxon>
        <taxon>IRL clade</taxon>
        <taxon>Fabeae</taxon>
        <taxon>Vicia</taxon>
    </lineage>
</organism>
<feature type="region of interest" description="Disordered" evidence="1">
    <location>
        <begin position="33"/>
        <end position="56"/>
    </location>
</feature>
<evidence type="ECO:0000313" key="3">
    <source>
        <dbReference type="Proteomes" id="UP001157006"/>
    </source>
</evidence>
<dbReference type="EMBL" id="CATIWC010001139">
    <property type="protein sequence ID" value="CAI8583871.1"/>
    <property type="molecule type" value="Genomic_DNA"/>
</dbReference>
<evidence type="ECO:0000313" key="2">
    <source>
        <dbReference type="EMBL" id="CAI8583871.1"/>
    </source>
</evidence>
<accession>A0AAV0YD67</accession>
<name>A0AAV0YD67_VICFA</name>
<dbReference type="AlphaFoldDB" id="A0AAV0YD67"/>
<reference evidence="2 3" key="1">
    <citation type="submission" date="2023-01" db="EMBL/GenBank/DDBJ databases">
        <authorList>
            <person name="Kreplak J."/>
        </authorList>
    </citation>
    <scope>NUCLEOTIDE SEQUENCE [LARGE SCALE GENOMIC DNA]</scope>
</reference>
<protein>
    <submittedName>
        <fullName evidence="2">Uncharacterized protein</fullName>
    </submittedName>
</protein>
<keyword evidence="3" id="KW-1185">Reference proteome</keyword>
<sequence length="117" mass="13253">MLLQHHNNNEFIASTIRNNFTQGFKIIALSNNAQTNTHKSESEVEDGEDEHENKPEFLKKHPLAISSLTVMSLIEGPPEFASGSGKIVREIKRKLELGAVESRKRRGEEIVFHEESE</sequence>
<evidence type="ECO:0000256" key="1">
    <source>
        <dbReference type="SAM" id="MobiDB-lite"/>
    </source>
</evidence>
<comment type="caution">
    <text evidence="2">The sequence shown here is derived from an EMBL/GenBank/DDBJ whole genome shotgun (WGS) entry which is preliminary data.</text>
</comment>
<gene>
    <name evidence="2" type="ORF">VFH_U048000</name>
</gene>
<dbReference type="Proteomes" id="UP001157006">
    <property type="component" value="Unassembled WGS sequence"/>
</dbReference>
<proteinExistence type="predicted"/>